<keyword evidence="1" id="KW-0732">Signal</keyword>
<keyword evidence="4" id="KW-1185">Reference proteome</keyword>
<dbReference type="RefSeq" id="WP_379880469.1">
    <property type="nucleotide sequence ID" value="NZ_JBHPON010000001.1"/>
</dbReference>
<gene>
    <name evidence="3" type="ORF">ACFMB1_01610</name>
</gene>
<comment type="caution">
    <text evidence="3">The sequence shown here is derived from an EMBL/GenBank/DDBJ whole genome shotgun (WGS) entry which is preliminary data.</text>
</comment>
<reference evidence="3 4" key="1">
    <citation type="submission" date="2024-09" db="EMBL/GenBank/DDBJ databases">
        <authorList>
            <person name="Zhang Z.-H."/>
        </authorList>
    </citation>
    <scope>NUCLEOTIDE SEQUENCE [LARGE SCALE GENOMIC DNA]</scope>
    <source>
        <strain evidence="3 4">HHTR114</strain>
    </source>
</reference>
<evidence type="ECO:0000313" key="3">
    <source>
        <dbReference type="EMBL" id="MFC6034218.1"/>
    </source>
</evidence>
<organism evidence="3 4">
    <name type="scientific">Hyphococcus aureus</name>
    <dbReference type="NCBI Taxonomy" id="2666033"/>
    <lineage>
        <taxon>Bacteria</taxon>
        <taxon>Pseudomonadati</taxon>
        <taxon>Pseudomonadota</taxon>
        <taxon>Alphaproteobacteria</taxon>
        <taxon>Parvularculales</taxon>
        <taxon>Parvularculaceae</taxon>
        <taxon>Hyphococcus</taxon>
    </lineage>
</organism>
<evidence type="ECO:0000259" key="2">
    <source>
        <dbReference type="Pfam" id="PF20033"/>
    </source>
</evidence>
<dbReference type="Proteomes" id="UP001596116">
    <property type="component" value="Unassembled WGS sequence"/>
</dbReference>
<feature type="chain" id="PRO_5047304408" evidence="1">
    <location>
        <begin position="22"/>
        <end position="186"/>
    </location>
</feature>
<protein>
    <submittedName>
        <fullName evidence="3">DUF6438 domain-containing protein</fullName>
    </submittedName>
</protein>
<feature type="signal peptide" evidence="1">
    <location>
        <begin position="1"/>
        <end position="21"/>
    </location>
</feature>
<accession>A0ABW1KUT6</accession>
<sequence>MKRLQLFLAAFLLAATMLTGCAPKGYKPYYATPGVSGEPGDYNQLTLQRTACFGFCPIYEVTVYEQDVLQFSGERFVTETGGAVSKRLPDGSFKKLIKIARDHHFSDFDTRYPNEAGDNCGPIATDMPSVIISVETKRLNHEVSVYQGCRDFEGRERFEEMVAQMDAIFDIEDWIGPREDFYGAKE</sequence>
<dbReference type="InterPro" id="IPR045497">
    <property type="entry name" value="DUF6438"/>
</dbReference>
<feature type="domain" description="DUF6438" evidence="2">
    <location>
        <begin position="44"/>
        <end position="167"/>
    </location>
</feature>
<dbReference type="PROSITE" id="PS51257">
    <property type="entry name" value="PROKAR_LIPOPROTEIN"/>
    <property type="match status" value="1"/>
</dbReference>
<proteinExistence type="predicted"/>
<dbReference type="EMBL" id="JBHPON010000001">
    <property type="protein sequence ID" value="MFC6034218.1"/>
    <property type="molecule type" value="Genomic_DNA"/>
</dbReference>
<evidence type="ECO:0000256" key="1">
    <source>
        <dbReference type="SAM" id="SignalP"/>
    </source>
</evidence>
<name>A0ABW1KUT6_9PROT</name>
<dbReference type="Pfam" id="PF20033">
    <property type="entry name" value="DUF6438"/>
    <property type="match status" value="1"/>
</dbReference>
<evidence type="ECO:0000313" key="4">
    <source>
        <dbReference type="Proteomes" id="UP001596116"/>
    </source>
</evidence>